<dbReference type="EMBL" id="DRTD01000267">
    <property type="protein sequence ID" value="HHE54859.1"/>
    <property type="molecule type" value="Genomic_DNA"/>
</dbReference>
<sequence>MIRFGTDGWRAIIAREFNFDNVGRVARALSKYLLESNKRINGVVISYDTRFLSDQFALHFARVVASNNIPVVLSSKFTPTPVLSFAVKQLGLNAGVMVTASHNPYFYNGIKFKASYGGPVLDDFVQQIEKRIESIVAPIDEKRVRQNIQYLDLTKAYFEHLKKVLRVEVVEKFYDLLAYDAMHGCGIGFLQHFFEEFGLKAKYLRHEENPLFSRGRPEPIPENLLDLQTLVREQAMGLGLATDGDADRCAVIDDQGLFVELHDLMPLLARYLIKERKFPGDFVRTTSLHPTIDRLASTFNRRVKEVPVGFKNVTEQMLAENILIGGEESGGFGYGFHLPERDGILTVLLVLEMLAYYQVKISELVSELRQKFGPFFYLRKDISQQ</sequence>
<proteinExistence type="inferred from homology"/>
<comment type="similarity">
    <text evidence="2 7">Belongs to the phosphohexose mutase family.</text>
</comment>
<evidence type="ECO:0000256" key="4">
    <source>
        <dbReference type="ARBA" id="ARBA00022723"/>
    </source>
</evidence>
<dbReference type="Pfam" id="PF02880">
    <property type="entry name" value="PGM_PMM_III"/>
    <property type="match status" value="1"/>
</dbReference>
<dbReference type="AlphaFoldDB" id="A0A7V5H2Y0"/>
<feature type="non-terminal residue" evidence="11">
    <location>
        <position position="385"/>
    </location>
</feature>
<dbReference type="PANTHER" id="PTHR45745">
    <property type="entry name" value="PHOSPHOMANNOMUTASE 45A"/>
    <property type="match status" value="1"/>
</dbReference>
<organism evidence="11">
    <name type="scientific">Caldithrix abyssi</name>
    <dbReference type="NCBI Taxonomy" id="187145"/>
    <lineage>
        <taxon>Bacteria</taxon>
        <taxon>Pseudomonadati</taxon>
        <taxon>Calditrichota</taxon>
        <taxon>Calditrichia</taxon>
        <taxon>Calditrichales</taxon>
        <taxon>Calditrichaceae</taxon>
        <taxon>Caldithrix</taxon>
    </lineage>
</organism>
<name>A0A7V5H2Y0_CALAY</name>
<evidence type="ECO:0000259" key="9">
    <source>
        <dbReference type="Pfam" id="PF02879"/>
    </source>
</evidence>
<dbReference type="GO" id="GO:0000287">
    <property type="term" value="F:magnesium ion binding"/>
    <property type="evidence" value="ECO:0007669"/>
    <property type="project" value="InterPro"/>
</dbReference>
<evidence type="ECO:0000259" key="8">
    <source>
        <dbReference type="Pfam" id="PF02878"/>
    </source>
</evidence>
<keyword evidence="6" id="KW-0413">Isomerase</keyword>
<evidence type="ECO:0000256" key="3">
    <source>
        <dbReference type="ARBA" id="ARBA00022553"/>
    </source>
</evidence>
<keyword evidence="4 7" id="KW-0479">Metal-binding</keyword>
<evidence type="ECO:0000313" key="11">
    <source>
        <dbReference type="EMBL" id="HHE54859.1"/>
    </source>
</evidence>
<dbReference type="PANTHER" id="PTHR45745:SF1">
    <property type="entry name" value="PHOSPHOGLUCOMUTASE 2B-RELATED"/>
    <property type="match status" value="1"/>
</dbReference>
<comment type="cofactor">
    <cofactor evidence="1">
        <name>Mg(2+)</name>
        <dbReference type="ChEBI" id="CHEBI:18420"/>
    </cofactor>
</comment>
<dbReference type="SUPFAM" id="SSF53738">
    <property type="entry name" value="Phosphoglucomutase, first 3 domains"/>
    <property type="match status" value="3"/>
</dbReference>
<accession>A0A7V5H2Y0</accession>
<comment type="caution">
    <text evidence="11">The sequence shown here is derived from an EMBL/GenBank/DDBJ whole genome shotgun (WGS) entry which is preliminary data.</text>
</comment>
<keyword evidence="3" id="KW-0597">Phosphoprotein</keyword>
<gene>
    <name evidence="11" type="ORF">ENL21_03695</name>
</gene>
<dbReference type="InterPro" id="IPR005841">
    <property type="entry name" value="Alpha-D-phosphohexomutase_SF"/>
</dbReference>
<dbReference type="InterPro" id="IPR005844">
    <property type="entry name" value="A-D-PHexomutase_a/b/a-I"/>
</dbReference>
<keyword evidence="5 7" id="KW-0460">Magnesium</keyword>
<dbReference type="InterPro" id="IPR016055">
    <property type="entry name" value="A-D-PHexomutase_a/b/a-I/II/III"/>
</dbReference>
<evidence type="ECO:0000256" key="6">
    <source>
        <dbReference type="ARBA" id="ARBA00023235"/>
    </source>
</evidence>
<dbReference type="GO" id="GO:0006166">
    <property type="term" value="P:purine ribonucleoside salvage"/>
    <property type="evidence" value="ECO:0007669"/>
    <property type="project" value="TreeGrafter"/>
</dbReference>
<evidence type="ECO:0000256" key="7">
    <source>
        <dbReference type="RuleBase" id="RU004326"/>
    </source>
</evidence>
<evidence type="ECO:0000256" key="2">
    <source>
        <dbReference type="ARBA" id="ARBA00010231"/>
    </source>
</evidence>
<dbReference type="Pfam" id="PF02878">
    <property type="entry name" value="PGM_PMM_I"/>
    <property type="match status" value="1"/>
</dbReference>
<evidence type="ECO:0000256" key="1">
    <source>
        <dbReference type="ARBA" id="ARBA00001946"/>
    </source>
</evidence>
<feature type="domain" description="Alpha-D-phosphohexomutase alpha/beta/alpha" evidence="8">
    <location>
        <begin position="3"/>
        <end position="135"/>
    </location>
</feature>
<protein>
    <submittedName>
        <fullName evidence="11">Phosphoglucomutase/phosphomannomutase family protein</fullName>
    </submittedName>
</protein>
<evidence type="ECO:0000256" key="5">
    <source>
        <dbReference type="ARBA" id="ARBA00022842"/>
    </source>
</evidence>
<dbReference type="Gene3D" id="3.40.120.10">
    <property type="entry name" value="Alpha-D-Glucose-1,6-Bisphosphate, subunit A, domain 3"/>
    <property type="match status" value="3"/>
</dbReference>
<dbReference type="InterPro" id="IPR005845">
    <property type="entry name" value="A-D-PHexomutase_a/b/a-II"/>
</dbReference>
<dbReference type="Proteomes" id="UP000886111">
    <property type="component" value="Unassembled WGS sequence"/>
</dbReference>
<dbReference type="PRINTS" id="PR00509">
    <property type="entry name" value="PGMPMM"/>
</dbReference>
<dbReference type="PROSITE" id="PS00710">
    <property type="entry name" value="PGM_PMM"/>
    <property type="match status" value="1"/>
</dbReference>
<dbReference type="InterPro" id="IPR016066">
    <property type="entry name" value="A-D-PHexomutase_CS"/>
</dbReference>
<dbReference type="GO" id="GO:0008973">
    <property type="term" value="F:phosphopentomutase activity"/>
    <property type="evidence" value="ECO:0007669"/>
    <property type="project" value="TreeGrafter"/>
</dbReference>
<feature type="domain" description="Alpha-D-phosphohexomutase alpha/beta/alpha" evidence="10">
    <location>
        <begin position="264"/>
        <end position="372"/>
    </location>
</feature>
<dbReference type="Pfam" id="PF02879">
    <property type="entry name" value="PGM_PMM_II"/>
    <property type="match status" value="1"/>
</dbReference>
<evidence type="ECO:0000259" key="10">
    <source>
        <dbReference type="Pfam" id="PF02880"/>
    </source>
</evidence>
<reference evidence="11" key="1">
    <citation type="journal article" date="2020" name="mSystems">
        <title>Genome- and Community-Level Interaction Insights into Carbon Utilization and Element Cycling Functions of Hydrothermarchaeota in Hydrothermal Sediment.</title>
        <authorList>
            <person name="Zhou Z."/>
            <person name="Liu Y."/>
            <person name="Xu W."/>
            <person name="Pan J."/>
            <person name="Luo Z.H."/>
            <person name="Li M."/>
        </authorList>
    </citation>
    <scope>NUCLEOTIDE SEQUENCE [LARGE SCALE GENOMIC DNA]</scope>
    <source>
        <strain evidence="11">HyVt-76</strain>
    </source>
</reference>
<dbReference type="GO" id="GO:0005975">
    <property type="term" value="P:carbohydrate metabolic process"/>
    <property type="evidence" value="ECO:0007669"/>
    <property type="project" value="InterPro"/>
</dbReference>
<dbReference type="InterPro" id="IPR005846">
    <property type="entry name" value="A-D-PHexomutase_a/b/a-III"/>
</dbReference>
<feature type="domain" description="Alpha-D-phosphohexomutase alpha/beta/alpha" evidence="9">
    <location>
        <begin position="156"/>
        <end position="256"/>
    </location>
</feature>